<gene>
    <name evidence="3" type="ORF">EKN56_18745</name>
</gene>
<dbReference type="EMBL" id="CP034752">
    <property type="protein sequence ID" value="QBH98247.1"/>
    <property type="molecule type" value="Genomic_DNA"/>
</dbReference>
<feature type="transmembrane region" description="Helical" evidence="2">
    <location>
        <begin position="165"/>
        <end position="186"/>
    </location>
</feature>
<dbReference type="Proteomes" id="UP000293154">
    <property type="component" value="Chromosome"/>
</dbReference>
<dbReference type="KEGG" id="prag:EKN56_18745"/>
<protein>
    <submittedName>
        <fullName evidence="3">TIGR04222 domain-containing membrane protein</fullName>
    </submittedName>
</protein>
<evidence type="ECO:0000313" key="3">
    <source>
        <dbReference type="EMBL" id="QBH98247.1"/>
    </source>
</evidence>
<dbReference type="OrthoDB" id="482717at2"/>
<evidence type="ECO:0000256" key="1">
    <source>
        <dbReference type="SAM" id="MobiDB-lite"/>
    </source>
</evidence>
<feature type="region of interest" description="Disordered" evidence="1">
    <location>
        <begin position="287"/>
        <end position="328"/>
    </location>
</feature>
<organism evidence="3 4">
    <name type="scientific">Limnobaculum zhutongyuii</name>
    <dbReference type="NCBI Taxonomy" id="2498113"/>
    <lineage>
        <taxon>Bacteria</taxon>
        <taxon>Pseudomonadati</taxon>
        <taxon>Pseudomonadota</taxon>
        <taxon>Gammaproteobacteria</taxon>
        <taxon>Enterobacterales</taxon>
        <taxon>Budviciaceae</taxon>
        <taxon>Limnobaculum</taxon>
    </lineage>
</organism>
<dbReference type="NCBIfam" id="TIGR04222">
    <property type="entry name" value="near_uncomplex"/>
    <property type="match status" value="1"/>
</dbReference>
<keyword evidence="2" id="KW-0472">Membrane</keyword>
<sequence length="328" mass="35967">MTWTVMSNPIVDMYGPWFLLFYLIYCIAIMIATGMISLRCYPDTSRSDNKPGLLPSHIDPYFLAWLQSGREKVLQLAMMRLSYSGLLVPGSKSTTYMLRPVTNPESIQSKMQELNRLETLVFSCFEQQHEQSKEWAFNALAPTGRNFRAKAQKEGLVYSATSESLSAMVAWIGFILLTGMGAYKLIVAWGNGYHNVIFLSLMMLFFGWIHYRIFLRHRADRVHLTNKGKIFLERLNASLPRDKKSLKKLDIAMAVVALSTSNFIYSECSFGQHAYLLNFAVLPPSGASGRGAAGGNSSSGGADSDSSSSSDSGSSSGCSGCGGCGGGD</sequence>
<dbReference type="RefSeq" id="WP_130593175.1">
    <property type="nucleotide sequence ID" value="NZ_CP034752.1"/>
</dbReference>
<evidence type="ECO:0000313" key="4">
    <source>
        <dbReference type="Proteomes" id="UP000293154"/>
    </source>
</evidence>
<feature type="transmembrane region" description="Helical" evidence="2">
    <location>
        <begin position="20"/>
        <end position="41"/>
    </location>
</feature>
<feature type="transmembrane region" description="Helical" evidence="2">
    <location>
        <begin position="192"/>
        <end position="211"/>
    </location>
</feature>
<feature type="compositionally biased region" description="Low complexity" evidence="1">
    <location>
        <begin position="299"/>
        <end position="318"/>
    </location>
</feature>
<dbReference type="InterPro" id="IPR026467">
    <property type="entry name" value="Ser/Gly_Cys_C_dom"/>
</dbReference>
<accession>A0A411WPY2</accession>
<keyword evidence="2" id="KW-0812">Transmembrane</keyword>
<keyword evidence="2" id="KW-1133">Transmembrane helix</keyword>
<name>A0A411WPY2_9GAMM</name>
<evidence type="ECO:0000256" key="2">
    <source>
        <dbReference type="SAM" id="Phobius"/>
    </source>
</evidence>
<dbReference type="AlphaFoldDB" id="A0A411WPY2"/>
<keyword evidence="4" id="KW-1185">Reference proteome</keyword>
<reference evidence="3 4" key="1">
    <citation type="submission" date="2019-03" db="EMBL/GenBank/DDBJ databases">
        <title>Pragia sp. nov. isolated from the gut tract of Carduelis flavirostris.</title>
        <authorList>
            <person name="Ge Y."/>
        </authorList>
    </citation>
    <scope>NUCLEOTIDE SEQUENCE [LARGE SCALE GENOMIC DNA]</scope>
    <source>
        <strain evidence="3 4">CF-458</strain>
    </source>
</reference>
<feature type="compositionally biased region" description="Gly residues" evidence="1">
    <location>
        <begin position="288"/>
        <end position="298"/>
    </location>
</feature>
<proteinExistence type="predicted"/>
<feature type="compositionally biased region" description="Gly residues" evidence="1">
    <location>
        <begin position="319"/>
        <end position="328"/>
    </location>
</feature>